<comment type="caution">
    <text evidence="1">The sequence shown here is derived from an EMBL/GenBank/DDBJ whole genome shotgun (WGS) entry which is preliminary data.</text>
</comment>
<dbReference type="EMBL" id="BGPR01014841">
    <property type="protein sequence ID" value="GBN66922.1"/>
    <property type="molecule type" value="Genomic_DNA"/>
</dbReference>
<dbReference type="Proteomes" id="UP000499080">
    <property type="component" value="Unassembled WGS sequence"/>
</dbReference>
<evidence type="ECO:0000313" key="2">
    <source>
        <dbReference type="Proteomes" id="UP000499080"/>
    </source>
</evidence>
<name>A0A4Y2QU55_ARAVE</name>
<dbReference type="AlphaFoldDB" id="A0A4Y2QU55"/>
<organism evidence="1 2">
    <name type="scientific">Araneus ventricosus</name>
    <name type="common">Orbweaver spider</name>
    <name type="synonym">Epeira ventricosa</name>
    <dbReference type="NCBI Taxonomy" id="182803"/>
    <lineage>
        <taxon>Eukaryota</taxon>
        <taxon>Metazoa</taxon>
        <taxon>Ecdysozoa</taxon>
        <taxon>Arthropoda</taxon>
        <taxon>Chelicerata</taxon>
        <taxon>Arachnida</taxon>
        <taxon>Araneae</taxon>
        <taxon>Araneomorphae</taxon>
        <taxon>Entelegynae</taxon>
        <taxon>Araneoidea</taxon>
        <taxon>Araneidae</taxon>
        <taxon>Araneus</taxon>
    </lineage>
</organism>
<evidence type="ECO:0000313" key="1">
    <source>
        <dbReference type="EMBL" id="GBN66922.1"/>
    </source>
</evidence>
<keyword evidence="2" id="KW-1185">Reference proteome</keyword>
<protein>
    <submittedName>
        <fullName evidence="1">Uncharacterized protein</fullName>
    </submittedName>
</protein>
<sequence length="84" mass="9299">MAQLLPKEARPVIGVELIPSYTITVPTREPKTRLFIYQSSPATAQPLPKEAPPVIVVELTPPYIITVPTREAKTRLFFLSASDP</sequence>
<reference evidence="1 2" key="1">
    <citation type="journal article" date="2019" name="Sci. Rep.">
        <title>Orb-weaving spider Araneus ventricosus genome elucidates the spidroin gene catalogue.</title>
        <authorList>
            <person name="Kono N."/>
            <person name="Nakamura H."/>
            <person name="Ohtoshi R."/>
            <person name="Moran D.A.P."/>
            <person name="Shinohara A."/>
            <person name="Yoshida Y."/>
            <person name="Fujiwara M."/>
            <person name="Mori M."/>
            <person name="Tomita M."/>
            <person name="Arakawa K."/>
        </authorList>
    </citation>
    <scope>NUCLEOTIDE SEQUENCE [LARGE SCALE GENOMIC DNA]</scope>
</reference>
<accession>A0A4Y2QU55</accession>
<proteinExistence type="predicted"/>
<gene>
    <name evidence="1" type="ORF">AVEN_67926_1</name>
</gene>